<name>A0A8S5V3Z5_9CAUD</name>
<organism evidence="1">
    <name type="scientific">Myoviridae sp. ct8iP21</name>
    <dbReference type="NCBI Taxonomy" id="2825041"/>
    <lineage>
        <taxon>Viruses</taxon>
        <taxon>Duplodnaviria</taxon>
        <taxon>Heunggongvirae</taxon>
        <taxon>Uroviricota</taxon>
        <taxon>Caudoviricetes</taxon>
    </lineage>
</organism>
<proteinExistence type="predicted"/>
<sequence>MNNLGFISKKKVAREIAKIYNTKGHSVLDSEACSILNLLCYRLKIKPMHRNKLDGGTGEMLKGE</sequence>
<reference evidence="1" key="1">
    <citation type="journal article" date="2021" name="Proc. Natl. Acad. Sci. U.S.A.">
        <title>A Catalog of Tens of Thousands of Viruses from Human Metagenomes Reveals Hidden Associations with Chronic Diseases.</title>
        <authorList>
            <person name="Tisza M.J."/>
            <person name="Buck C.B."/>
        </authorList>
    </citation>
    <scope>NUCLEOTIDE SEQUENCE</scope>
    <source>
        <strain evidence="1">Ct8iP21</strain>
    </source>
</reference>
<protein>
    <submittedName>
        <fullName evidence="1">Uncharacterized protein</fullName>
    </submittedName>
</protein>
<dbReference type="EMBL" id="BK016193">
    <property type="protein sequence ID" value="DAG01488.1"/>
    <property type="molecule type" value="Genomic_DNA"/>
</dbReference>
<evidence type="ECO:0000313" key="1">
    <source>
        <dbReference type="EMBL" id="DAG01488.1"/>
    </source>
</evidence>
<accession>A0A8S5V3Z5</accession>